<name>A0AAD9XM19_9ROSI</name>
<dbReference type="AlphaFoldDB" id="A0AAD9XM19"/>
<protein>
    <submittedName>
        <fullName evidence="1">Uncharacterized protein</fullName>
    </submittedName>
</protein>
<reference evidence="1" key="1">
    <citation type="journal article" date="2023" name="Plant J.">
        <title>Genome sequences and population genomics provide insights into the demographic history, inbreeding, and mutation load of two 'living fossil' tree species of Dipteronia.</title>
        <authorList>
            <person name="Feng Y."/>
            <person name="Comes H.P."/>
            <person name="Chen J."/>
            <person name="Zhu S."/>
            <person name="Lu R."/>
            <person name="Zhang X."/>
            <person name="Li P."/>
            <person name="Qiu J."/>
            <person name="Olsen K.M."/>
            <person name="Qiu Y."/>
        </authorList>
    </citation>
    <scope>NUCLEOTIDE SEQUENCE</scope>
    <source>
        <strain evidence="1">KIB01</strain>
    </source>
</reference>
<proteinExistence type="predicted"/>
<evidence type="ECO:0000313" key="2">
    <source>
        <dbReference type="Proteomes" id="UP001280121"/>
    </source>
</evidence>
<keyword evidence="2" id="KW-1185">Reference proteome</keyword>
<dbReference type="EMBL" id="JANJYI010000001">
    <property type="protein sequence ID" value="KAK2661697.1"/>
    <property type="molecule type" value="Genomic_DNA"/>
</dbReference>
<gene>
    <name evidence="1" type="ORF">Ddye_000271</name>
</gene>
<comment type="caution">
    <text evidence="1">The sequence shown here is derived from an EMBL/GenBank/DDBJ whole genome shotgun (WGS) entry which is preliminary data.</text>
</comment>
<organism evidence="1 2">
    <name type="scientific">Dipteronia dyeriana</name>
    <dbReference type="NCBI Taxonomy" id="168575"/>
    <lineage>
        <taxon>Eukaryota</taxon>
        <taxon>Viridiplantae</taxon>
        <taxon>Streptophyta</taxon>
        <taxon>Embryophyta</taxon>
        <taxon>Tracheophyta</taxon>
        <taxon>Spermatophyta</taxon>
        <taxon>Magnoliopsida</taxon>
        <taxon>eudicotyledons</taxon>
        <taxon>Gunneridae</taxon>
        <taxon>Pentapetalae</taxon>
        <taxon>rosids</taxon>
        <taxon>malvids</taxon>
        <taxon>Sapindales</taxon>
        <taxon>Sapindaceae</taxon>
        <taxon>Hippocastanoideae</taxon>
        <taxon>Acereae</taxon>
        <taxon>Dipteronia</taxon>
    </lineage>
</organism>
<dbReference type="Proteomes" id="UP001280121">
    <property type="component" value="Unassembled WGS sequence"/>
</dbReference>
<sequence length="109" mass="12122">MKSKSVTLGNGSGSRFDGLNEYVEVMIVEEESRVLNKVQKVMVPPIENEDLDSASVLRQSHKEITNFVANSSESPAIYEKCVNKPVMQNDNSFDMVSSKLAEAMVMFSE</sequence>
<accession>A0AAD9XM19</accession>
<evidence type="ECO:0000313" key="1">
    <source>
        <dbReference type="EMBL" id="KAK2661697.1"/>
    </source>
</evidence>